<keyword evidence="1" id="KW-1133">Transmembrane helix</keyword>
<evidence type="ECO:0008006" key="4">
    <source>
        <dbReference type="Google" id="ProtNLM"/>
    </source>
</evidence>
<name>A0A2T6BSI1_9FLAO</name>
<dbReference type="RefSeq" id="WP_108116551.1">
    <property type="nucleotide sequence ID" value="NZ_QBKT01000011.1"/>
</dbReference>
<organism evidence="2 3">
    <name type="scientific">Kordia periserrulae</name>
    <dbReference type="NCBI Taxonomy" id="701523"/>
    <lineage>
        <taxon>Bacteria</taxon>
        <taxon>Pseudomonadati</taxon>
        <taxon>Bacteroidota</taxon>
        <taxon>Flavobacteriia</taxon>
        <taxon>Flavobacteriales</taxon>
        <taxon>Flavobacteriaceae</taxon>
        <taxon>Kordia</taxon>
    </lineage>
</organism>
<dbReference type="Gene3D" id="1.25.40.10">
    <property type="entry name" value="Tetratricopeptide repeat domain"/>
    <property type="match status" value="1"/>
</dbReference>
<dbReference type="OrthoDB" id="1198805at2"/>
<evidence type="ECO:0000256" key="1">
    <source>
        <dbReference type="SAM" id="Phobius"/>
    </source>
</evidence>
<dbReference type="Proteomes" id="UP000244090">
    <property type="component" value="Unassembled WGS sequence"/>
</dbReference>
<gene>
    <name evidence="2" type="ORF">C8N46_111101</name>
</gene>
<dbReference type="SUPFAM" id="SSF48452">
    <property type="entry name" value="TPR-like"/>
    <property type="match status" value="1"/>
</dbReference>
<evidence type="ECO:0000313" key="3">
    <source>
        <dbReference type="Proteomes" id="UP000244090"/>
    </source>
</evidence>
<proteinExistence type="predicted"/>
<reference evidence="2 3" key="1">
    <citation type="submission" date="2018-04" db="EMBL/GenBank/DDBJ databases">
        <title>Genomic Encyclopedia of Archaeal and Bacterial Type Strains, Phase II (KMG-II): from individual species to whole genera.</title>
        <authorList>
            <person name="Goeker M."/>
        </authorList>
    </citation>
    <scope>NUCLEOTIDE SEQUENCE [LARGE SCALE GENOMIC DNA]</scope>
    <source>
        <strain evidence="2 3">DSM 25731</strain>
    </source>
</reference>
<keyword evidence="3" id="KW-1185">Reference proteome</keyword>
<protein>
    <recommendedName>
        <fullName evidence="4">Tetratricopeptide repeat protein</fullName>
    </recommendedName>
</protein>
<keyword evidence="1" id="KW-0472">Membrane</keyword>
<feature type="transmembrane region" description="Helical" evidence="1">
    <location>
        <begin position="12"/>
        <end position="32"/>
    </location>
</feature>
<dbReference type="EMBL" id="QBKT01000011">
    <property type="protein sequence ID" value="PTX59032.1"/>
    <property type="molecule type" value="Genomic_DNA"/>
</dbReference>
<dbReference type="InterPro" id="IPR011990">
    <property type="entry name" value="TPR-like_helical_dom_sf"/>
</dbReference>
<comment type="caution">
    <text evidence="2">The sequence shown here is derived from an EMBL/GenBank/DDBJ whole genome shotgun (WGS) entry which is preliminary data.</text>
</comment>
<keyword evidence="1" id="KW-0812">Transmembrane</keyword>
<sequence>MNKTKKSSNDNFWKIMTTIIIGGTLLILAVYFGKKYKASQKTVEITKFYNQFSDDDYIDFAKQLEASIYENRLEEFNKKVNIASLLNFSNQELAGSYKKRTAVNFLKSYIKIGNSITNQLARPKDFKYLNFYKKEGVPHIVFRVYRSDIINFMDFTLGIKKDKIIINDIYNFFSGVAFSEMASKLYYEAMNEENQSFEAIRKYQSVQNFISIGDYESAYDLLKSIGIENRNDNHYGFLLITASNLSFDLLLEVITEMKTQFSEDERLQAYLDFHEKAITGDLKDLSAAAEHLKKYTGDDIVYDLYKGIYFYLKNEYEEALIFFNRTIQKDPTFFDAYNYKLFSLLMLNEEEKALNVLVELKKDFSISEETIILELQDFPEFIASEAFQNTFKNAE</sequence>
<dbReference type="AlphaFoldDB" id="A0A2T6BSI1"/>
<evidence type="ECO:0000313" key="2">
    <source>
        <dbReference type="EMBL" id="PTX59032.1"/>
    </source>
</evidence>
<accession>A0A2T6BSI1</accession>